<sequence>MSSITYRQGDASLADAFRTLADQVIAVQDSGTPRHKRVSVAEFTYLMTSKQFDRIRSICMKMGWPVPNCRGIHIDYEAIAHPLHARIQKDNCTVEEVLEILIAAYCGYSEMALNKPKHSQGILFNRGRRVKVGKGHYRALAVYRLCEEKGRRFLAPITAFHTTDAKIRKIV</sequence>
<protein>
    <recommendedName>
        <fullName evidence="3">NinB protein</fullName>
    </recommendedName>
</protein>
<dbReference type="Proteomes" id="UP000678154">
    <property type="component" value="Chromosome"/>
</dbReference>
<keyword evidence="2" id="KW-1185">Reference proteome</keyword>
<evidence type="ECO:0000313" key="1">
    <source>
        <dbReference type="EMBL" id="QVL18817.1"/>
    </source>
</evidence>
<organism evidence="1 2">
    <name type="scientific">Pseudomonas qingdaonensis</name>
    <dbReference type="NCBI Taxonomy" id="2056231"/>
    <lineage>
        <taxon>Bacteria</taxon>
        <taxon>Pseudomonadati</taxon>
        <taxon>Pseudomonadota</taxon>
        <taxon>Gammaproteobacteria</taxon>
        <taxon>Pseudomonadales</taxon>
        <taxon>Pseudomonadaceae</taxon>
        <taxon>Pseudomonas</taxon>
    </lineage>
</organism>
<reference evidence="1 2" key="1">
    <citation type="journal article" date="2016" name="J. Hazard. Mater.">
        <title>A newly isolated Pseudomonas putida S-1 strain for batch-mode-propanethiol degradation and continuous treatment of propanethiol-containing waste gas.</title>
        <authorList>
            <person name="Chen D.Z."/>
            <person name="Sun Y.M."/>
            <person name="Han L.M."/>
            <person name="Chen J."/>
            <person name="Ye J.X."/>
            <person name="Chen J.M."/>
        </authorList>
    </citation>
    <scope>NUCLEOTIDE SEQUENCE [LARGE SCALE GENOMIC DNA]</scope>
    <source>
        <strain evidence="1 2">S-1</strain>
    </source>
</reference>
<proteinExistence type="predicted"/>
<dbReference type="EMBL" id="CP074676">
    <property type="protein sequence ID" value="QVL18817.1"/>
    <property type="molecule type" value="Genomic_DNA"/>
</dbReference>
<evidence type="ECO:0008006" key="3">
    <source>
        <dbReference type="Google" id="ProtNLM"/>
    </source>
</evidence>
<gene>
    <name evidence="1" type="ORF">KH389_26225</name>
</gene>
<evidence type="ECO:0000313" key="2">
    <source>
        <dbReference type="Proteomes" id="UP000678154"/>
    </source>
</evidence>
<dbReference type="RefSeq" id="WP_213606540.1">
    <property type="nucleotide sequence ID" value="NZ_CP074676.1"/>
</dbReference>
<accession>A0ABX8DR84</accession>
<name>A0ABX8DR84_9PSED</name>
<dbReference type="GeneID" id="87483801"/>